<organism evidence="2 3">
    <name type="scientific">Pyrolobus fumarii (strain DSM 11204 / 1A)</name>
    <dbReference type="NCBI Taxonomy" id="694429"/>
    <lineage>
        <taxon>Archaea</taxon>
        <taxon>Thermoproteota</taxon>
        <taxon>Thermoprotei</taxon>
        <taxon>Desulfurococcales</taxon>
        <taxon>Pyrodictiaceae</taxon>
        <taxon>Pyrolobus</taxon>
    </lineage>
</organism>
<dbReference type="GeneID" id="11139994"/>
<dbReference type="STRING" id="694429.Pyrfu_0350"/>
<dbReference type="EMBL" id="CP002838">
    <property type="protein sequence ID" value="AEM38222.1"/>
    <property type="molecule type" value="Genomic_DNA"/>
</dbReference>
<feature type="transmembrane region" description="Helical" evidence="1">
    <location>
        <begin position="37"/>
        <end position="55"/>
    </location>
</feature>
<gene>
    <name evidence="2" type="ordered locus">Pyrfu_0350</name>
</gene>
<accession>G0EFQ1</accession>
<keyword evidence="1" id="KW-0812">Transmembrane</keyword>
<feature type="transmembrane region" description="Helical" evidence="1">
    <location>
        <begin position="12"/>
        <end position="31"/>
    </location>
</feature>
<keyword evidence="1" id="KW-1133">Transmembrane helix</keyword>
<protein>
    <submittedName>
        <fullName evidence="2">Uncharacterized protein</fullName>
    </submittedName>
</protein>
<dbReference type="RefSeq" id="WP_014025899.1">
    <property type="nucleotide sequence ID" value="NC_015931.1"/>
</dbReference>
<sequence length="80" mass="8316">MLYELYLRTSDPKLAMIAATTLAGITLGYALGRVTGAALGGALGLLVGSAVALLLENLESEKTRTSAVTAHAQPYHWVTA</sequence>
<dbReference type="AlphaFoldDB" id="G0EFQ1"/>
<dbReference type="KEGG" id="pfm:Pyrfu_0350"/>
<name>G0EFQ1_PYRF1</name>
<reference evidence="2 3" key="1">
    <citation type="journal article" date="2011" name="Stand. Genomic Sci.">
        <title>Complete genome sequence of the hyperthermophilic chemolithoautotroph Pyrolobus fumarii type strain (1A).</title>
        <authorList>
            <person name="Anderson I."/>
            <person name="Goker M."/>
            <person name="Nolan M."/>
            <person name="Lucas S."/>
            <person name="Hammon N."/>
            <person name="Deshpande S."/>
            <person name="Cheng J.F."/>
            <person name="Tapia R."/>
            <person name="Han C."/>
            <person name="Goodwin L."/>
            <person name="Pitluck S."/>
            <person name="Huntemann M."/>
            <person name="Liolios K."/>
            <person name="Ivanova N."/>
            <person name="Pagani I."/>
            <person name="Mavromatis K."/>
            <person name="Ovchinikova G."/>
            <person name="Pati A."/>
            <person name="Chen A."/>
            <person name="Palaniappan K."/>
            <person name="Land M."/>
            <person name="Hauser L."/>
            <person name="Brambilla E.M."/>
            <person name="Huber H."/>
            <person name="Yasawong M."/>
            <person name="Rohde M."/>
            <person name="Spring S."/>
            <person name="Abt B."/>
            <person name="Sikorski J."/>
            <person name="Wirth R."/>
            <person name="Detter J.C."/>
            <person name="Woyke T."/>
            <person name="Bristow J."/>
            <person name="Eisen J.A."/>
            <person name="Markowitz V."/>
            <person name="Hugenholtz P."/>
            <person name="Kyrpides N.C."/>
            <person name="Klenk H.P."/>
            <person name="Lapidus A."/>
        </authorList>
    </citation>
    <scope>NUCLEOTIDE SEQUENCE [LARGE SCALE GENOMIC DNA]</scope>
    <source>
        <strain evidence="3">DSM 11204 / 1A</strain>
    </source>
</reference>
<proteinExistence type="predicted"/>
<dbReference type="InParanoid" id="G0EFQ1"/>
<dbReference type="Proteomes" id="UP000001037">
    <property type="component" value="Chromosome"/>
</dbReference>
<dbReference type="HOGENOM" id="CLU_2581554_0_0_2"/>
<keyword evidence="1" id="KW-0472">Membrane</keyword>
<evidence type="ECO:0000313" key="3">
    <source>
        <dbReference type="Proteomes" id="UP000001037"/>
    </source>
</evidence>
<evidence type="ECO:0000313" key="2">
    <source>
        <dbReference type="EMBL" id="AEM38222.1"/>
    </source>
</evidence>
<keyword evidence="3" id="KW-1185">Reference proteome</keyword>
<evidence type="ECO:0000256" key="1">
    <source>
        <dbReference type="SAM" id="Phobius"/>
    </source>
</evidence>